<feature type="transmembrane region" description="Helical" evidence="1">
    <location>
        <begin position="323"/>
        <end position="343"/>
    </location>
</feature>
<evidence type="ECO:0000313" key="4">
    <source>
        <dbReference type="Proteomes" id="UP001500507"/>
    </source>
</evidence>
<sequence length="364" mass="41956">MQPKRLIFIDLTRAFAILMMLQGHFVDTLMSTAYRDETNGIFLIWKYIRGITAPTFFTISGVVFMYLLLRAKENKTLSKRFKKGIQRGFLLILLGYLLKVQLFSWIWGDINLDLFLKVDVLHCIGLSILCLLFLFWCFNRVPYLFSGLLLFLGTVLFLYEPAYRNLDIPSYIPLAIANYVTKAQGSVFTIIPWIGYVFYGALIGLLFYYFNTKKYLKVVALSLFGVLGATLLWYSSAILMKLHYATGVQIFSDSANFNYLFTRLGNVLLIMAILYVAENYLNKPWITSIGQKTLSIYMIHYIVLYGGIFQIGLSNYFSKELTGTQAIFGAILFLFFITVIALNRVRTNEWIYKGARKILNYSKD</sequence>
<feature type="transmembrane region" description="Helical" evidence="1">
    <location>
        <begin position="190"/>
        <end position="211"/>
    </location>
</feature>
<protein>
    <recommendedName>
        <fullName evidence="2">Heparan-alpha-glucosaminide N-acetyltransferase catalytic domain-containing protein</fullName>
    </recommendedName>
</protein>
<feature type="transmembrane region" description="Helical" evidence="1">
    <location>
        <begin position="46"/>
        <end position="69"/>
    </location>
</feature>
<feature type="transmembrane region" description="Helical" evidence="1">
    <location>
        <begin position="298"/>
        <end position="317"/>
    </location>
</feature>
<evidence type="ECO:0000256" key="1">
    <source>
        <dbReference type="SAM" id="Phobius"/>
    </source>
</evidence>
<evidence type="ECO:0000313" key="3">
    <source>
        <dbReference type="EMBL" id="GAA0873260.1"/>
    </source>
</evidence>
<evidence type="ECO:0000259" key="2">
    <source>
        <dbReference type="Pfam" id="PF07786"/>
    </source>
</evidence>
<dbReference type="Proteomes" id="UP001500507">
    <property type="component" value="Unassembled WGS sequence"/>
</dbReference>
<organism evidence="3 4">
    <name type="scientific">Gangjinia marincola</name>
    <dbReference type="NCBI Taxonomy" id="578463"/>
    <lineage>
        <taxon>Bacteria</taxon>
        <taxon>Pseudomonadati</taxon>
        <taxon>Bacteroidota</taxon>
        <taxon>Flavobacteriia</taxon>
        <taxon>Flavobacteriales</taxon>
        <taxon>Flavobacteriaceae</taxon>
        <taxon>Gangjinia</taxon>
    </lineage>
</organism>
<feature type="transmembrane region" description="Helical" evidence="1">
    <location>
        <begin position="143"/>
        <end position="159"/>
    </location>
</feature>
<name>A0ABN1MJC4_9FLAO</name>
<keyword evidence="4" id="KW-1185">Reference proteome</keyword>
<dbReference type="InterPro" id="IPR012429">
    <property type="entry name" value="HGSNAT_cat"/>
</dbReference>
<reference evidence="3 4" key="1">
    <citation type="journal article" date="2019" name="Int. J. Syst. Evol. Microbiol.">
        <title>The Global Catalogue of Microorganisms (GCM) 10K type strain sequencing project: providing services to taxonomists for standard genome sequencing and annotation.</title>
        <authorList>
            <consortium name="The Broad Institute Genomics Platform"/>
            <consortium name="The Broad Institute Genome Sequencing Center for Infectious Disease"/>
            <person name="Wu L."/>
            <person name="Ma J."/>
        </authorList>
    </citation>
    <scope>NUCLEOTIDE SEQUENCE [LARGE SCALE GENOMIC DNA]</scope>
    <source>
        <strain evidence="3 4">JCM 16082</strain>
    </source>
</reference>
<comment type="caution">
    <text evidence="3">The sequence shown here is derived from an EMBL/GenBank/DDBJ whole genome shotgun (WGS) entry which is preliminary data.</text>
</comment>
<keyword evidence="1" id="KW-1133">Transmembrane helix</keyword>
<gene>
    <name evidence="3" type="ORF">GCM10009117_24070</name>
</gene>
<feature type="transmembrane region" description="Helical" evidence="1">
    <location>
        <begin position="114"/>
        <end position="136"/>
    </location>
</feature>
<feature type="transmembrane region" description="Helical" evidence="1">
    <location>
        <begin position="7"/>
        <end position="26"/>
    </location>
</feature>
<dbReference type="RefSeq" id="WP_343768028.1">
    <property type="nucleotide sequence ID" value="NZ_BAAAFG010000016.1"/>
</dbReference>
<proteinExistence type="predicted"/>
<keyword evidence="1" id="KW-0472">Membrane</keyword>
<feature type="transmembrane region" description="Helical" evidence="1">
    <location>
        <begin position="260"/>
        <end position="277"/>
    </location>
</feature>
<feature type="transmembrane region" description="Helical" evidence="1">
    <location>
        <begin position="218"/>
        <end position="240"/>
    </location>
</feature>
<feature type="domain" description="Heparan-alpha-glucosaminide N-acetyltransferase catalytic" evidence="2">
    <location>
        <begin position="5"/>
        <end position="217"/>
    </location>
</feature>
<dbReference type="EMBL" id="BAAAFG010000016">
    <property type="protein sequence ID" value="GAA0873260.1"/>
    <property type="molecule type" value="Genomic_DNA"/>
</dbReference>
<feature type="transmembrane region" description="Helical" evidence="1">
    <location>
        <begin position="89"/>
        <end position="108"/>
    </location>
</feature>
<keyword evidence="1" id="KW-0812">Transmembrane</keyword>
<accession>A0ABN1MJC4</accession>
<dbReference type="Pfam" id="PF07786">
    <property type="entry name" value="HGSNAT_cat"/>
    <property type="match status" value="1"/>
</dbReference>